<feature type="signal peptide" evidence="12">
    <location>
        <begin position="1"/>
        <end position="21"/>
    </location>
</feature>
<dbReference type="Proteomes" id="UP000198711">
    <property type="component" value="Unassembled WGS sequence"/>
</dbReference>
<evidence type="ECO:0000256" key="6">
    <source>
        <dbReference type="ARBA" id="ARBA00023145"/>
    </source>
</evidence>
<dbReference type="GO" id="GO:0103068">
    <property type="term" value="F:leukotriene C4 gamma-glutamyl transferase activity"/>
    <property type="evidence" value="ECO:0007669"/>
    <property type="project" value="UniProtKB-EC"/>
</dbReference>
<dbReference type="NCBIfam" id="TIGR00066">
    <property type="entry name" value="g_glut_trans"/>
    <property type="match status" value="1"/>
</dbReference>
<sequence length="573" mass="62100">MKKTNLTFIAAILLCGLSAQPVPSIVGPYKAVNPYKYSIVKNAVYSHGAVSSAHPLASQVGAAMLKRGGNAFDAAIATQLALAVVYPGAGNIGGGGFLLARRTNGELIGLDYREAAPSKASRDMYLDKNGNAQVSLSQNGHLASGIPGTIAGLFASLTYARLPFRQLIQPAIDLAEKGFVITEREANNLNNSRESFIKYNTKPTIFVKPVKWKAGDTLVQKELAATLRRIQKNGAKGFYEGETAQLIVEEMQRGNGIIQLEDLKNYTAKLREPLKFEYRGHHIISFAPPSSGGILLAQMLKMIEKYSVKNMGFQSAKSVQLMIEAERRAYADRAEHMGDPDFWKVPVSALTSDAYLTQRMADYQPEKAGQSVHVKPGIIKESEETTHLSVIDADGNLVSVTTTLNGGYGCKTVVGGAGFLLNNEMDDFSVKPGVPNMYGAVGGEANAIAPGKRMLSSMTPTLMMKDNKPYLTIGTPGGTTIPTSVYQALVNLVDFNMTLSDAINKPKFHHQWLPDEVYVEKEFIAATKQELEAMGYHIQERPSIGRTEAIRIMNGGKREAVADVRGDDSVAGY</sequence>
<keyword evidence="12" id="KW-0732">Signal</keyword>
<feature type="binding site" evidence="10">
    <location>
        <position position="427"/>
    </location>
    <ligand>
        <name>L-glutamate</name>
        <dbReference type="ChEBI" id="CHEBI:29985"/>
    </ligand>
</feature>
<comment type="PTM">
    <text evidence="11">Cleaved by autocatalysis into a large and a small subunit.</text>
</comment>
<dbReference type="AlphaFoldDB" id="A0A8X8ICL4"/>
<comment type="caution">
    <text evidence="13">The sequence shown here is derived from an EMBL/GenBank/DDBJ whole genome shotgun (WGS) entry which is preliminary data.</text>
</comment>
<comment type="catalytic activity">
    <reaction evidence="8 11">
        <text>an N-terminal (5-L-glutamyl)-[peptide] + an alpha-amino acid = 5-L-glutamyl amino acid + an N-terminal L-alpha-aminoacyl-[peptide]</text>
        <dbReference type="Rhea" id="RHEA:23904"/>
        <dbReference type="Rhea" id="RHEA-COMP:9780"/>
        <dbReference type="Rhea" id="RHEA-COMP:9795"/>
        <dbReference type="ChEBI" id="CHEBI:77644"/>
        <dbReference type="ChEBI" id="CHEBI:78597"/>
        <dbReference type="ChEBI" id="CHEBI:78599"/>
        <dbReference type="ChEBI" id="CHEBI:78608"/>
        <dbReference type="EC" id="2.3.2.2"/>
    </reaction>
</comment>
<evidence type="ECO:0000256" key="9">
    <source>
        <dbReference type="PIRSR" id="PIRSR600101-1"/>
    </source>
</evidence>
<evidence type="ECO:0000256" key="4">
    <source>
        <dbReference type="ARBA" id="ARBA00022679"/>
    </source>
</evidence>
<dbReference type="InterPro" id="IPR029055">
    <property type="entry name" value="Ntn_hydrolases_N"/>
</dbReference>
<evidence type="ECO:0000313" key="13">
    <source>
        <dbReference type="EMBL" id="SDW11605.1"/>
    </source>
</evidence>
<evidence type="ECO:0000256" key="3">
    <source>
        <dbReference type="ARBA" id="ARBA00009381"/>
    </source>
</evidence>
<reference evidence="13 14" key="1">
    <citation type="submission" date="2016-10" db="EMBL/GenBank/DDBJ databases">
        <authorList>
            <person name="Varghese N."/>
            <person name="Submissions S."/>
        </authorList>
    </citation>
    <scope>NUCLEOTIDE SEQUENCE [LARGE SCALE GENOMIC DNA]</scope>
    <source>
        <strain evidence="13 14">DSM 25353</strain>
    </source>
</reference>
<evidence type="ECO:0000256" key="8">
    <source>
        <dbReference type="ARBA" id="ARBA00047417"/>
    </source>
</evidence>
<comment type="similarity">
    <text evidence="3 11">Belongs to the gamma-glutamyltransferase family.</text>
</comment>
<dbReference type="InterPro" id="IPR043137">
    <property type="entry name" value="GGT_ssub_C"/>
</dbReference>
<dbReference type="InterPro" id="IPR051792">
    <property type="entry name" value="GGT_bact"/>
</dbReference>
<dbReference type="InterPro" id="IPR055262">
    <property type="entry name" value="GGT_CS"/>
</dbReference>
<organism evidence="13 14">
    <name type="scientific">Hydrobacter penzbergensis</name>
    <dbReference type="NCBI Taxonomy" id="1235997"/>
    <lineage>
        <taxon>Bacteria</taxon>
        <taxon>Pseudomonadati</taxon>
        <taxon>Bacteroidota</taxon>
        <taxon>Chitinophagia</taxon>
        <taxon>Chitinophagales</taxon>
        <taxon>Chitinophagaceae</taxon>
        <taxon>Hydrobacter</taxon>
    </lineage>
</organism>
<dbReference type="PANTHER" id="PTHR43199">
    <property type="entry name" value="GLUTATHIONE HYDROLASE"/>
    <property type="match status" value="1"/>
</dbReference>
<dbReference type="RefSeq" id="WP_257574627.1">
    <property type="nucleotide sequence ID" value="NZ_FNNO01000001.1"/>
</dbReference>
<evidence type="ECO:0000256" key="2">
    <source>
        <dbReference type="ARBA" id="ARBA00001089"/>
    </source>
</evidence>
<evidence type="ECO:0000256" key="1">
    <source>
        <dbReference type="ARBA" id="ARBA00001049"/>
    </source>
</evidence>
<comment type="catalytic activity">
    <reaction evidence="2 11">
        <text>glutathione + H2O = L-cysteinylglycine + L-glutamate</text>
        <dbReference type="Rhea" id="RHEA:28807"/>
        <dbReference type="ChEBI" id="CHEBI:15377"/>
        <dbReference type="ChEBI" id="CHEBI:29985"/>
        <dbReference type="ChEBI" id="CHEBI:57925"/>
        <dbReference type="ChEBI" id="CHEBI:61694"/>
        <dbReference type="EC" id="3.4.19.13"/>
    </reaction>
</comment>
<evidence type="ECO:0000256" key="10">
    <source>
        <dbReference type="PIRSR" id="PIRSR600101-2"/>
    </source>
</evidence>
<keyword evidence="14" id="KW-1185">Reference proteome</keyword>
<comment type="subunit">
    <text evidence="11">This enzyme consists of two polypeptide chains, which are synthesized in precursor form from a single polypeptide.</text>
</comment>
<keyword evidence="5 11" id="KW-0378">Hydrolase</keyword>
<dbReference type="Pfam" id="PF01019">
    <property type="entry name" value="G_glu_transpept"/>
    <property type="match status" value="1"/>
</dbReference>
<dbReference type="GO" id="GO:0006751">
    <property type="term" value="P:glutathione catabolic process"/>
    <property type="evidence" value="ECO:0007669"/>
    <property type="project" value="UniProtKB-UniRule"/>
</dbReference>
<dbReference type="InterPro" id="IPR043138">
    <property type="entry name" value="GGT_lsub"/>
</dbReference>
<evidence type="ECO:0000256" key="11">
    <source>
        <dbReference type="RuleBase" id="RU368036"/>
    </source>
</evidence>
<evidence type="ECO:0000256" key="7">
    <source>
        <dbReference type="ARBA" id="ARBA00023315"/>
    </source>
</evidence>
<dbReference type="SUPFAM" id="SSF56235">
    <property type="entry name" value="N-terminal nucleophile aminohydrolases (Ntn hydrolases)"/>
    <property type="match status" value="1"/>
</dbReference>
<feature type="binding site" evidence="10">
    <location>
        <begin position="456"/>
        <end position="457"/>
    </location>
    <ligand>
        <name>L-glutamate</name>
        <dbReference type="ChEBI" id="CHEBI:29985"/>
    </ligand>
</feature>
<feature type="binding site" evidence="10">
    <location>
        <begin position="403"/>
        <end position="405"/>
    </location>
    <ligand>
        <name>L-glutamate</name>
        <dbReference type="ChEBI" id="CHEBI:29985"/>
    </ligand>
</feature>
<dbReference type="GO" id="GO:0006750">
    <property type="term" value="P:glutathione biosynthetic process"/>
    <property type="evidence" value="ECO:0007669"/>
    <property type="project" value="UniProtKB-KW"/>
</dbReference>
<dbReference type="GO" id="GO:0036374">
    <property type="term" value="F:glutathione hydrolase activity"/>
    <property type="evidence" value="ECO:0007669"/>
    <property type="project" value="UniProtKB-UniRule"/>
</dbReference>
<dbReference type="EC" id="2.3.2.2" evidence="11"/>
<name>A0A8X8ICL4_9BACT</name>
<comment type="pathway">
    <text evidence="11">Sulfur metabolism; glutathione metabolism.</text>
</comment>
<feature type="binding site" evidence="10">
    <location>
        <position position="113"/>
    </location>
    <ligand>
        <name>L-glutamate</name>
        <dbReference type="ChEBI" id="CHEBI:29985"/>
    </ligand>
</feature>
<keyword evidence="7 11" id="KW-0012">Acyltransferase</keyword>
<keyword evidence="4 11" id="KW-0808">Transferase</keyword>
<dbReference type="Gene3D" id="1.10.246.130">
    <property type="match status" value="1"/>
</dbReference>
<dbReference type="EC" id="3.4.19.13" evidence="11"/>
<keyword evidence="11" id="KW-0317">Glutathione biosynthesis</keyword>
<evidence type="ECO:0000256" key="12">
    <source>
        <dbReference type="SAM" id="SignalP"/>
    </source>
</evidence>
<dbReference type="EMBL" id="FNNO01000001">
    <property type="protein sequence ID" value="SDW11605.1"/>
    <property type="molecule type" value="Genomic_DNA"/>
</dbReference>
<proteinExistence type="inferred from homology"/>
<feature type="active site" description="Nucleophile" evidence="9">
    <location>
        <position position="385"/>
    </location>
</feature>
<feature type="binding site" evidence="10">
    <location>
        <position position="478"/>
    </location>
    <ligand>
        <name>L-glutamate</name>
        <dbReference type="ChEBI" id="CHEBI:29985"/>
    </ligand>
</feature>
<dbReference type="PRINTS" id="PR01210">
    <property type="entry name" value="GGTRANSPTASE"/>
</dbReference>
<dbReference type="Gene3D" id="3.60.20.40">
    <property type="match status" value="1"/>
</dbReference>
<dbReference type="PANTHER" id="PTHR43199:SF1">
    <property type="entry name" value="GLUTATHIONE HYDROLASE PROENZYME"/>
    <property type="match status" value="1"/>
</dbReference>
<dbReference type="PROSITE" id="PS00462">
    <property type="entry name" value="G_GLU_TRANSPEPTIDASE"/>
    <property type="match status" value="1"/>
</dbReference>
<keyword evidence="6 11" id="KW-0865">Zymogen</keyword>
<protein>
    <recommendedName>
        <fullName evidence="11">Glutathione hydrolase proenzyme</fullName>
        <ecNumber evidence="11">2.3.2.2</ecNumber>
        <ecNumber evidence="11">3.4.19.13</ecNumber>
    </recommendedName>
    <component>
        <recommendedName>
            <fullName evidence="11">Glutathione hydrolase large chain</fullName>
        </recommendedName>
    </component>
    <component>
        <recommendedName>
            <fullName evidence="11">Glutathione hydrolase small chain</fullName>
        </recommendedName>
    </component>
</protein>
<gene>
    <name evidence="13" type="ORF">SAMN05444410_101272</name>
</gene>
<comment type="catalytic activity">
    <reaction evidence="1 11">
        <text>an S-substituted glutathione + H2O = an S-substituted L-cysteinylglycine + L-glutamate</text>
        <dbReference type="Rhea" id="RHEA:59468"/>
        <dbReference type="ChEBI" id="CHEBI:15377"/>
        <dbReference type="ChEBI" id="CHEBI:29985"/>
        <dbReference type="ChEBI" id="CHEBI:90779"/>
        <dbReference type="ChEBI" id="CHEBI:143103"/>
        <dbReference type="EC" id="3.4.19.13"/>
    </reaction>
</comment>
<accession>A0A8X8ICL4</accession>
<feature type="chain" id="PRO_5036492837" description="Glutathione hydrolase proenzyme" evidence="12">
    <location>
        <begin position="22"/>
        <end position="573"/>
    </location>
</feature>
<dbReference type="InterPro" id="IPR000101">
    <property type="entry name" value="GGT_peptidase"/>
</dbReference>
<evidence type="ECO:0000313" key="14">
    <source>
        <dbReference type="Proteomes" id="UP000198711"/>
    </source>
</evidence>
<evidence type="ECO:0000256" key="5">
    <source>
        <dbReference type="ARBA" id="ARBA00022801"/>
    </source>
</evidence>